<feature type="non-terminal residue" evidence="1">
    <location>
        <position position="83"/>
    </location>
</feature>
<organism evidence="1">
    <name type="scientific">marine sediment metagenome</name>
    <dbReference type="NCBI Taxonomy" id="412755"/>
    <lineage>
        <taxon>unclassified sequences</taxon>
        <taxon>metagenomes</taxon>
        <taxon>ecological metagenomes</taxon>
    </lineage>
</organism>
<accession>X1NMX7</accession>
<comment type="caution">
    <text evidence="1">The sequence shown here is derived from an EMBL/GenBank/DDBJ whole genome shotgun (WGS) entry which is preliminary data.</text>
</comment>
<proteinExistence type="predicted"/>
<evidence type="ECO:0000313" key="1">
    <source>
        <dbReference type="EMBL" id="GAI20019.1"/>
    </source>
</evidence>
<name>X1NMX7_9ZZZZ</name>
<dbReference type="EMBL" id="BARV01019774">
    <property type="protein sequence ID" value="GAI20019.1"/>
    <property type="molecule type" value="Genomic_DNA"/>
</dbReference>
<dbReference type="AlphaFoldDB" id="X1NMX7"/>
<gene>
    <name evidence="1" type="ORF">S06H3_33169</name>
</gene>
<sequence>MRFSVKNNAALASNYNYRLQWAELGGATSCEAVTSTNFQNVPTTTASLPVVMTTSALPYFTDGGTTTNLTYGLSDPSDGWSWG</sequence>
<protein>
    <submittedName>
        <fullName evidence="1">Uncharacterized protein</fullName>
    </submittedName>
</protein>
<reference evidence="1" key="1">
    <citation type="journal article" date="2014" name="Front. Microbiol.">
        <title>High frequency of phylogenetically diverse reductive dehalogenase-homologous genes in deep subseafloor sedimentary metagenomes.</title>
        <authorList>
            <person name="Kawai M."/>
            <person name="Futagami T."/>
            <person name="Toyoda A."/>
            <person name="Takaki Y."/>
            <person name="Nishi S."/>
            <person name="Hori S."/>
            <person name="Arai W."/>
            <person name="Tsubouchi T."/>
            <person name="Morono Y."/>
            <person name="Uchiyama I."/>
            <person name="Ito T."/>
            <person name="Fujiyama A."/>
            <person name="Inagaki F."/>
            <person name="Takami H."/>
        </authorList>
    </citation>
    <scope>NUCLEOTIDE SEQUENCE</scope>
    <source>
        <strain evidence="1">Expedition CK06-06</strain>
    </source>
</reference>